<evidence type="ECO:0000256" key="1">
    <source>
        <dbReference type="ARBA" id="ARBA00022741"/>
    </source>
</evidence>
<evidence type="ECO:0000313" key="8">
    <source>
        <dbReference type="Proteomes" id="UP000028828"/>
    </source>
</evidence>
<accession>A0A086JG83</accession>
<feature type="compositionally biased region" description="Polar residues" evidence="5">
    <location>
        <begin position="12"/>
        <end position="29"/>
    </location>
</feature>
<dbReference type="PRINTS" id="PR00380">
    <property type="entry name" value="KINESINHEAVY"/>
</dbReference>
<comment type="caution">
    <text evidence="7">The sequence shown here is derived from an EMBL/GenBank/DDBJ whole genome shotgun (WGS) entry which is preliminary data.</text>
</comment>
<dbReference type="EMBL" id="AEYI02001985">
    <property type="protein sequence ID" value="KFG31151.1"/>
    <property type="molecule type" value="Genomic_DNA"/>
</dbReference>
<dbReference type="GO" id="GO:0008017">
    <property type="term" value="F:microtubule binding"/>
    <property type="evidence" value="ECO:0007669"/>
    <property type="project" value="InterPro"/>
</dbReference>
<dbReference type="GO" id="GO:0005874">
    <property type="term" value="C:microtubule"/>
    <property type="evidence" value="ECO:0007669"/>
    <property type="project" value="UniProtKB-KW"/>
</dbReference>
<dbReference type="InterPro" id="IPR027640">
    <property type="entry name" value="Kinesin-like_fam"/>
</dbReference>
<comment type="similarity">
    <text evidence="3 4">Belongs to the TRAFAC class myosin-kinesin ATPase superfamily. Kinesin family.</text>
</comment>
<dbReference type="Gene3D" id="3.40.850.10">
    <property type="entry name" value="Kinesin motor domain"/>
    <property type="match status" value="1"/>
</dbReference>
<keyword evidence="2 3" id="KW-0067">ATP-binding</keyword>
<feature type="binding site" evidence="3">
    <location>
        <begin position="127"/>
        <end position="134"/>
    </location>
    <ligand>
        <name>ATP</name>
        <dbReference type="ChEBI" id="CHEBI:30616"/>
    </ligand>
</feature>
<feature type="compositionally biased region" description="Polar residues" evidence="5">
    <location>
        <begin position="592"/>
        <end position="608"/>
    </location>
</feature>
<evidence type="ECO:0000256" key="3">
    <source>
        <dbReference type="PROSITE-ProRule" id="PRU00283"/>
    </source>
</evidence>
<gene>
    <name evidence="7" type="ORF">TGP89_211910</name>
</gene>
<feature type="region of interest" description="Disordered" evidence="5">
    <location>
        <begin position="592"/>
        <end position="615"/>
    </location>
</feature>
<dbReference type="VEuPathDB" id="ToxoDB:TGP89_211910"/>
<protein>
    <recommendedName>
        <fullName evidence="4">Kinesin-like protein</fullName>
    </recommendedName>
</protein>
<evidence type="ECO:0000256" key="5">
    <source>
        <dbReference type="SAM" id="MobiDB-lite"/>
    </source>
</evidence>
<dbReference type="GO" id="GO:0005524">
    <property type="term" value="F:ATP binding"/>
    <property type="evidence" value="ECO:0007669"/>
    <property type="project" value="UniProtKB-UniRule"/>
</dbReference>
<dbReference type="PANTHER" id="PTHR47968:SF67">
    <property type="entry name" value="KINESIN MOTOR DOMAIN-CONTAINING PROTEIN"/>
    <property type="match status" value="1"/>
</dbReference>
<sequence length="702" mass="78088">MSCNYDPPEASTPDSDSQTNSTASGETSLQIERKTNVKVYLRMRPTTDVTELLEFRGGHGNILVARLPRKGNETSPGIVDNSKQEHTFYFDGIFSMETPQETVFQTVAVPVLEGLMNGINGTIFAYGQTGTGKTFTITGGAESYNDRGIIPRALSYIFSRMKRNGLVQYSVAISYLEVYQDKGYDLLTKAQVDARRLDDLQKVAASEDEDGNIILRGLSVNPAPTEEEALHLLFLGDTNRIVAETPLNDSSTRSHCIFIIWIEAREPGSSVIRRSKLHLVDLAGSERVKQSGVHPCDTVFREACSINLALHYLEQVIVALHERAQGRRVHVPYRNSMMTSVLRDSLGGNCQTVMVATVTPEQDSIPETVSTCRFAQAVARIENQASVNEDIDPKLLIKQLTRENGELRAHLQILKSQGGSTLNFDRHLSEEDQRRCEDYVDEDPEAQPLLGPDVCKIRFAFKIFRDRCVKLKKQLQEVSSTTQSGSCGAGTNERISQRHEEGAGDIYYLAPGSQDANGNCQLRNAVAKLRLHIQQRDAEIAILIDMLNRNGVRPGKERVNDAVAHPQLAEGLPPDCGSWEVFKVTGNPMKENLSSCDGAKSNNTSSRGGDSHQDILSLTDDKATALLLDRGRSFEDFRRNVRRTSIIADNRVHLQELYGKAKCLAKQANEARGRVIEERNKLCQLRVSQMNGSEHWVTEQVR</sequence>
<dbReference type="SMART" id="SM00129">
    <property type="entry name" value="KISc"/>
    <property type="match status" value="1"/>
</dbReference>
<evidence type="ECO:0000259" key="6">
    <source>
        <dbReference type="PROSITE" id="PS50067"/>
    </source>
</evidence>
<dbReference type="GO" id="GO:0003777">
    <property type="term" value="F:microtubule motor activity"/>
    <property type="evidence" value="ECO:0007669"/>
    <property type="project" value="InterPro"/>
</dbReference>
<organism evidence="7 8">
    <name type="scientific">Toxoplasma gondii p89</name>
    <dbReference type="NCBI Taxonomy" id="943119"/>
    <lineage>
        <taxon>Eukaryota</taxon>
        <taxon>Sar</taxon>
        <taxon>Alveolata</taxon>
        <taxon>Apicomplexa</taxon>
        <taxon>Conoidasida</taxon>
        <taxon>Coccidia</taxon>
        <taxon>Eucoccidiorida</taxon>
        <taxon>Eimeriorina</taxon>
        <taxon>Sarcocystidae</taxon>
        <taxon>Toxoplasma</taxon>
    </lineage>
</organism>
<evidence type="ECO:0000313" key="7">
    <source>
        <dbReference type="EMBL" id="KFG31151.1"/>
    </source>
</evidence>
<dbReference type="PROSITE" id="PS50067">
    <property type="entry name" value="KINESIN_MOTOR_2"/>
    <property type="match status" value="1"/>
</dbReference>
<dbReference type="InterPro" id="IPR019821">
    <property type="entry name" value="Kinesin_motor_CS"/>
</dbReference>
<dbReference type="AlphaFoldDB" id="A0A086JG83"/>
<dbReference type="InterPro" id="IPR036961">
    <property type="entry name" value="Kinesin_motor_dom_sf"/>
</dbReference>
<keyword evidence="4" id="KW-0493">Microtubule</keyword>
<dbReference type="Proteomes" id="UP000028828">
    <property type="component" value="Unassembled WGS sequence"/>
</dbReference>
<dbReference type="OrthoDB" id="3176171at2759"/>
<dbReference type="InterPro" id="IPR001752">
    <property type="entry name" value="Kinesin_motor_dom"/>
</dbReference>
<proteinExistence type="inferred from homology"/>
<dbReference type="GO" id="GO:0007018">
    <property type="term" value="P:microtubule-based movement"/>
    <property type="evidence" value="ECO:0007669"/>
    <property type="project" value="InterPro"/>
</dbReference>
<evidence type="ECO:0000256" key="2">
    <source>
        <dbReference type="ARBA" id="ARBA00022840"/>
    </source>
</evidence>
<evidence type="ECO:0000256" key="4">
    <source>
        <dbReference type="RuleBase" id="RU000394"/>
    </source>
</evidence>
<dbReference type="SUPFAM" id="SSF52540">
    <property type="entry name" value="P-loop containing nucleoside triphosphate hydrolases"/>
    <property type="match status" value="1"/>
</dbReference>
<name>A0A086JG83_TOXGO</name>
<keyword evidence="3 4" id="KW-0505">Motor protein</keyword>
<dbReference type="InterPro" id="IPR027417">
    <property type="entry name" value="P-loop_NTPase"/>
</dbReference>
<dbReference type="PANTHER" id="PTHR47968">
    <property type="entry name" value="CENTROMERE PROTEIN E"/>
    <property type="match status" value="1"/>
</dbReference>
<feature type="region of interest" description="Disordered" evidence="5">
    <location>
        <begin position="1"/>
        <end position="29"/>
    </location>
</feature>
<dbReference type="SMR" id="A0A086JG83"/>
<reference evidence="7 8" key="1">
    <citation type="submission" date="2014-03" db="EMBL/GenBank/DDBJ databases">
        <authorList>
            <person name="Sibley D."/>
            <person name="Venepally P."/>
            <person name="Karamycheva S."/>
            <person name="Hadjithomas M."/>
            <person name="Khan A."/>
            <person name="Brunk B."/>
            <person name="Roos D."/>
            <person name="Caler E."/>
            <person name="Lorenzi H."/>
        </authorList>
    </citation>
    <scope>NUCLEOTIDE SEQUENCE [LARGE SCALE GENOMIC DNA]</scope>
    <source>
        <strain evidence="8">p89</strain>
    </source>
</reference>
<keyword evidence="1 3" id="KW-0547">Nucleotide-binding</keyword>
<dbReference type="PROSITE" id="PS00411">
    <property type="entry name" value="KINESIN_MOTOR_1"/>
    <property type="match status" value="1"/>
</dbReference>
<dbReference type="Pfam" id="PF00225">
    <property type="entry name" value="Kinesin"/>
    <property type="match status" value="1"/>
</dbReference>
<feature type="domain" description="Kinesin motor" evidence="6">
    <location>
        <begin position="36"/>
        <end position="381"/>
    </location>
</feature>